<organism evidence="4 5">
    <name type="scientific">Adineta steineri</name>
    <dbReference type="NCBI Taxonomy" id="433720"/>
    <lineage>
        <taxon>Eukaryota</taxon>
        <taxon>Metazoa</taxon>
        <taxon>Spiralia</taxon>
        <taxon>Gnathifera</taxon>
        <taxon>Rotifera</taxon>
        <taxon>Eurotatoria</taxon>
        <taxon>Bdelloidea</taxon>
        <taxon>Adinetida</taxon>
        <taxon>Adinetidae</taxon>
        <taxon>Adineta</taxon>
    </lineage>
</organism>
<evidence type="ECO:0000256" key="1">
    <source>
        <dbReference type="ARBA" id="ARBA00023277"/>
    </source>
</evidence>
<dbReference type="AlphaFoldDB" id="A0A815KTS9"/>
<dbReference type="PANTHER" id="PTHR10749:SF8">
    <property type="entry name" value="PHOSPHORYLASE B KINASE REGULATORY SUBUNIT BETA"/>
    <property type="match status" value="1"/>
</dbReference>
<sequence length="617" mass="70305">MSVKKGWQFQCSNTTCLPFATVSASRILKCQATCLAYEHCQAASFYQSTSNCQMFAYIQNQLDNMVANVDVTTLIVITGTRTPPGYGPQKSELLELLTQIRQGKISSSICVRLERLQTAISSACIEHLDFLNTSICPPTDWESVAVAEYRNTNDTGHYKSLTDVAKTPVLSEDIDYNDNKFKTFSQSELRDYICDTDISIVSLKDHTLATYELYKNGGLDWMIKENYRVRNHLEHLMKEAGTYQNWAVIRFVSSLLHKMVDSLAPAVTNLLVRGKIVTMGIFGHEETVIDKPMRPNEIFKILYSENIFGRSIFHAVLLQELLINIAVFMNTYPMRPNEIFKILYSENIFGRSIFHAVLLQELLINIAVFMNTYPQLFNGILKIRLGWILEAIKLELEHLKTDPDETVTLNILSPNSIKQLLDYVLSTDSQQSTQQGGDSSEQRSAFQKRQMDGAVSRVPSNFYEHVWSILERTPGGIKLCNILLPQQPTLSDMTDYELNFSLKIEEMLSRVADPAYRCLVVEMFEAINVLLKRNPELRFIQTLDVNYLIDEAVKLFQHQTNSKESYQDFYNLPISLVGGSTGYMIRVIINYLFNATIQKSDTNDLNINTNIDVCKIS</sequence>
<accession>A0A815KTS9</accession>
<evidence type="ECO:0000256" key="2">
    <source>
        <dbReference type="RuleBase" id="RU364123"/>
    </source>
</evidence>
<keyword evidence="2" id="KW-0472">Membrane</keyword>
<gene>
    <name evidence="4" type="ORF">VCS650_LOCUS36309</name>
</gene>
<protein>
    <recommendedName>
        <fullName evidence="2">Phosphorylase b kinase regulatory subunit</fullName>
    </recommendedName>
</protein>
<dbReference type="OrthoDB" id="5971574at2759"/>
<proteinExistence type="inferred from homology"/>
<dbReference type="InterPro" id="IPR045583">
    <property type="entry name" value="KPBA/B_C"/>
</dbReference>
<keyword evidence="2" id="KW-0449">Lipoprotein</keyword>
<keyword evidence="2" id="KW-0112">Calmodulin-binding</keyword>
<dbReference type="GO" id="GO:0005977">
    <property type="term" value="P:glycogen metabolic process"/>
    <property type="evidence" value="ECO:0007669"/>
    <property type="project" value="UniProtKB-UniPathway"/>
</dbReference>
<dbReference type="GO" id="GO:0005886">
    <property type="term" value="C:plasma membrane"/>
    <property type="evidence" value="ECO:0007669"/>
    <property type="project" value="UniProtKB-SubCell"/>
</dbReference>
<evidence type="ECO:0000259" key="3">
    <source>
        <dbReference type="Pfam" id="PF19292"/>
    </source>
</evidence>
<dbReference type="GO" id="GO:0005964">
    <property type="term" value="C:phosphorylase kinase complex"/>
    <property type="evidence" value="ECO:0007669"/>
    <property type="project" value="TreeGrafter"/>
</dbReference>
<feature type="domain" description="Phosphorylase b kinase regulatory subunit alpha/beta C-terminal" evidence="3">
    <location>
        <begin position="430"/>
        <end position="566"/>
    </location>
</feature>
<evidence type="ECO:0000313" key="5">
    <source>
        <dbReference type="Proteomes" id="UP000663891"/>
    </source>
</evidence>
<evidence type="ECO:0000313" key="4">
    <source>
        <dbReference type="EMBL" id="CAF1397639.1"/>
    </source>
</evidence>
<dbReference type="Proteomes" id="UP000663891">
    <property type="component" value="Unassembled WGS sequence"/>
</dbReference>
<keyword evidence="2" id="KW-0636">Prenylation</keyword>
<keyword evidence="1 2" id="KW-0119">Carbohydrate metabolism</keyword>
<name>A0A815KTS9_9BILA</name>
<dbReference type="GO" id="GO:0005516">
    <property type="term" value="F:calmodulin binding"/>
    <property type="evidence" value="ECO:0007669"/>
    <property type="project" value="UniProtKB-KW"/>
</dbReference>
<keyword evidence="2" id="KW-1003">Cell membrane</keyword>
<dbReference type="Pfam" id="PF19292">
    <property type="entry name" value="KPBB_C"/>
    <property type="match status" value="1"/>
</dbReference>
<comment type="function">
    <text evidence="2">Phosphorylase b kinase catalyzes the phosphorylation of serine in certain substrates, including troponin I.</text>
</comment>
<comment type="subcellular location">
    <subcellularLocation>
        <location evidence="2">Cell membrane</location>
        <topology evidence="2">Lipid-anchor</topology>
        <orientation evidence="2">Cytoplasmic side</orientation>
    </subcellularLocation>
</comment>
<reference evidence="4" key="1">
    <citation type="submission" date="2021-02" db="EMBL/GenBank/DDBJ databases">
        <authorList>
            <person name="Nowell W R."/>
        </authorList>
    </citation>
    <scope>NUCLEOTIDE SEQUENCE</scope>
</reference>
<comment type="similarity">
    <text evidence="2">Belongs to the phosphorylase b kinase regulatory chain family.</text>
</comment>
<dbReference type="PANTHER" id="PTHR10749">
    <property type="entry name" value="PHOSPHORYLASE B KINASE REGULATORY SUBUNIT"/>
    <property type="match status" value="1"/>
</dbReference>
<dbReference type="EMBL" id="CAJNON010000880">
    <property type="protein sequence ID" value="CAF1397639.1"/>
    <property type="molecule type" value="Genomic_DNA"/>
</dbReference>
<dbReference type="InterPro" id="IPR008734">
    <property type="entry name" value="PHK_A/B_su"/>
</dbReference>
<dbReference type="UniPathway" id="UPA00163"/>
<comment type="pathway">
    <text evidence="2">Glycan biosynthesis; glycogen metabolism.</text>
</comment>
<comment type="caution">
    <text evidence="4">The sequence shown here is derived from an EMBL/GenBank/DDBJ whole genome shotgun (WGS) entry which is preliminary data.</text>
</comment>
<keyword evidence="2" id="KW-0321">Glycogen metabolism</keyword>